<feature type="region of interest" description="Disordered" evidence="8">
    <location>
        <begin position="288"/>
        <end position="320"/>
    </location>
</feature>
<dbReference type="EMBL" id="KV417518">
    <property type="protein sequence ID" value="KZP25828.1"/>
    <property type="molecule type" value="Genomic_DNA"/>
</dbReference>
<evidence type="ECO:0000256" key="2">
    <source>
        <dbReference type="ARBA" id="ARBA00005179"/>
    </source>
</evidence>
<keyword evidence="10" id="KW-1185">Reference proteome</keyword>
<evidence type="ECO:0000313" key="10">
    <source>
        <dbReference type="Proteomes" id="UP000076532"/>
    </source>
</evidence>
<sequence length="320" mass="35901">MHPCLCSFSSSSCPPFSCRLSPHIPPTRGRQHLYYQKLHKQYGDIVRVGPNELSINRADAIAPVLGNSGLPRGVFWHNRFPAGAPNPLVSIRDIAQHKARRRLWDRAFSTASVKSYDELVIRRTRELCEAFEKRSGQVLDFSAWMSFFSYDFMGDFSFGAGFNMIATGSDETGIWECLDAVHLPAACPRHRRTAREVPEDSQRIRGNENPAWKRDERPILPFHTQTFQTDEEGLEPTKPTMPTVFSDSGVAIVAGSDTTSTTLSVLWYFLLVHPEHFRDEALRVVPPVPDGSPRCSPEGSQGRTIDSYCIPPGQQVESLP</sequence>
<dbReference type="SUPFAM" id="SSF48264">
    <property type="entry name" value="Cytochrome P450"/>
    <property type="match status" value="1"/>
</dbReference>
<accession>A0A166P8D1</accession>
<dbReference type="GO" id="GO:0020037">
    <property type="term" value="F:heme binding"/>
    <property type="evidence" value="ECO:0007669"/>
    <property type="project" value="InterPro"/>
</dbReference>
<evidence type="ECO:0000256" key="7">
    <source>
        <dbReference type="ARBA" id="ARBA00023033"/>
    </source>
</evidence>
<dbReference type="GO" id="GO:0004497">
    <property type="term" value="F:monooxygenase activity"/>
    <property type="evidence" value="ECO:0007669"/>
    <property type="project" value="UniProtKB-KW"/>
</dbReference>
<keyword evidence="4" id="KW-0479">Metal-binding</keyword>
<dbReference type="Proteomes" id="UP000076532">
    <property type="component" value="Unassembled WGS sequence"/>
</dbReference>
<dbReference type="PANTHER" id="PTHR24305">
    <property type="entry name" value="CYTOCHROME P450"/>
    <property type="match status" value="1"/>
</dbReference>
<evidence type="ECO:0000256" key="6">
    <source>
        <dbReference type="ARBA" id="ARBA00023004"/>
    </source>
</evidence>
<keyword evidence="7" id="KW-0503">Monooxygenase</keyword>
<protein>
    <submittedName>
        <fullName evidence="9">Cytochrome P450</fullName>
    </submittedName>
</protein>
<evidence type="ECO:0000256" key="5">
    <source>
        <dbReference type="ARBA" id="ARBA00023002"/>
    </source>
</evidence>
<dbReference type="InterPro" id="IPR050121">
    <property type="entry name" value="Cytochrome_P450_monoxygenase"/>
</dbReference>
<dbReference type="AlphaFoldDB" id="A0A166P8D1"/>
<dbReference type="Gene3D" id="1.10.630.10">
    <property type="entry name" value="Cytochrome P450"/>
    <property type="match status" value="1"/>
</dbReference>
<dbReference type="GO" id="GO:0005506">
    <property type="term" value="F:iron ion binding"/>
    <property type="evidence" value="ECO:0007669"/>
    <property type="project" value="InterPro"/>
</dbReference>
<dbReference type="InterPro" id="IPR001128">
    <property type="entry name" value="Cyt_P450"/>
</dbReference>
<evidence type="ECO:0000256" key="1">
    <source>
        <dbReference type="ARBA" id="ARBA00001971"/>
    </source>
</evidence>
<keyword evidence="6" id="KW-0408">Iron</keyword>
<proteinExistence type="inferred from homology"/>
<keyword evidence="5" id="KW-0560">Oxidoreductase</keyword>
<evidence type="ECO:0000313" key="9">
    <source>
        <dbReference type="EMBL" id="KZP25828.1"/>
    </source>
</evidence>
<comment type="similarity">
    <text evidence="3">Belongs to the cytochrome P450 family.</text>
</comment>
<dbReference type="InterPro" id="IPR036396">
    <property type="entry name" value="Cyt_P450_sf"/>
</dbReference>
<reference evidence="9 10" key="1">
    <citation type="journal article" date="2016" name="Mol. Biol. Evol.">
        <title>Comparative Genomics of Early-Diverging Mushroom-Forming Fungi Provides Insights into the Origins of Lignocellulose Decay Capabilities.</title>
        <authorList>
            <person name="Nagy L.G."/>
            <person name="Riley R."/>
            <person name="Tritt A."/>
            <person name="Adam C."/>
            <person name="Daum C."/>
            <person name="Floudas D."/>
            <person name="Sun H."/>
            <person name="Yadav J.S."/>
            <person name="Pangilinan J."/>
            <person name="Larsson K.H."/>
            <person name="Matsuura K."/>
            <person name="Barry K."/>
            <person name="Labutti K."/>
            <person name="Kuo R."/>
            <person name="Ohm R.A."/>
            <person name="Bhattacharya S.S."/>
            <person name="Shirouzu T."/>
            <person name="Yoshinaga Y."/>
            <person name="Martin F.M."/>
            <person name="Grigoriev I.V."/>
            <person name="Hibbett D.S."/>
        </authorList>
    </citation>
    <scope>NUCLEOTIDE SEQUENCE [LARGE SCALE GENOMIC DNA]</scope>
    <source>
        <strain evidence="9 10">CBS 109695</strain>
    </source>
</reference>
<comment type="cofactor">
    <cofactor evidence="1">
        <name>heme</name>
        <dbReference type="ChEBI" id="CHEBI:30413"/>
    </cofactor>
</comment>
<evidence type="ECO:0000256" key="4">
    <source>
        <dbReference type="ARBA" id="ARBA00022723"/>
    </source>
</evidence>
<dbReference type="STRING" id="436010.A0A166P8D1"/>
<evidence type="ECO:0000256" key="8">
    <source>
        <dbReference type="SAM" id="MobiDB-lite"/>
    </source>
</evidence>
<organism evidence="9 10">
    <name type="scientific">Athelia psychrophila</name>
    <dbReference type="NCBI Taxonomy" id="1759441"/>
    <lineage>
        <taxon>Eukaryota</taxon>
        <taxon>Fungi</taxon>
        <taxon>Dikarya</taxon>
        <taxon>Basidiomycota</taxon>
        <taxon>Agaricomycotina</taxon>
        <taxon>Agaricomycetes</taxon>
        <taxon>Agaricomycetidae</taxon>
        <taxon>Atheliales</taxon>
        <taxon>Atheliaceae</taxon>
        <taxon>Athelia</taxon>
    </lineage>
</organism>
<dbReference type="OrthoDB" id="6692864at2759"/>
<name>A0A166P8D1_9AGAM</name>
<gene>
    <name evidence="9" type="ORF">FIBSPDRAFT_1041196</name>
</gene>
<evidence type="ECO:0000256" key="3">
    <source>
        <dbReference type="ARBA" id="ARBA00010617"/>
    </source>
</evidence>
<comment type="pathway">
    <text evidence="2">Secondary metabolite biosynthesis.</text>
</comment>
<dbReference type="GO" id="GO:0016705">
    <property type="term" value="F:oxidoreductase activity, acting on paired donors, with incorporation or reduction of molecular oxygen"/>
    <property type="evidence" value="ECO:0007669"/>
    <property type="project" value="InterPro"/>
</dbReference>
<dbReference type="PANTHER" id="PTHR24305:SF187">
    <property type="entry name" value="P450, PUTATIVE (EUROFUNG)-RELATED"/>
    <property type="match status" value="1"/>
</dbReference>
<dbReference type="Pfam" id="PF00067">
    <property type="entry name" value="p450"/>
    <property type="match status" value="1"/>
</dbReference>